<dbReference type="EMBL" id="CP020773">
    <property type="protein sequence ID" value="ARJ51320.1"/>
    <property type="molecule type" value="Genomic_DNA"/>
</dbReference>
<sequence>MNKHKLKKEILNYIKNHKETSFVEIERIFEENGFDYKGDGAYTSGNHENVVFWLGWNEEAFDIVAELKHDGLIEMNICPPMYYLIDGKSLNLPIVKSKNIKTDHWLPVAFTAV</sequence>
<keyword evidence="2" id="KW-1185">Reference proteome</keyword>
<gene>
    <name evidence="1" type="ORF">B5P37_08365</name>
</gene>
<organism evidence="1 2">
    <name type="scientific">Staphylococcus lutrae</name>
    <dbReference type="NCBI Taxonomy" id="155085"/>
    <lineage>
        <taxon>Bacteria</taxon>
        <taxon>Bacillati</taxon>
        <taxon>Bacillota</taxon>
        <taxon>Bacilli</taxon>
        <taxon>Bacillales</taxon>
        <taxon>Staphylococcaceae</taxon>
        <taxon>Staphylococcus</taxon>
    </lineage>
</organism>
<evidence type="ECO:0000313" key="2">
    <source>
        <dbReference type="Proteomes" id="UP000242864"/>
    </source>
</evidence>
<protein>
    <submittedName>
        <fullName evidence="1">Pathogenicity island protein</fullName>
    </submittedName>
</protein>
<dbReference type="Proteomes" id="UP000242864">
    <property type="component" value="Chromosome"/>
</dbReference>
<evidence type="ECO:0000313" key="1">
    <source>
        <dbReference type="EMBL" id="ARJ51320.1"/>
    </source>
</evidence>
<name>A0AAC9RUQ6_9STAP</name>
<accession>A0AAC9RUQ6</accession>
<dbReference type="RefSeq" id="WP_085237792.1">
    <property type="nucleotide sequence ID" value="NZ_CP020773.1"/>
</dbReference>
<dbReference type="KEGG" id="slz:B5P37_08365"/>
<reference evidence="1 2" key="1">
    <citation type="submission" date="2017-04" db="EMBL/GenBank/DDBJ databases">
        <authorList>
            <person name="Veseli I.A."/>
            <person name="Tang C."/>
            <person name="Pombert J.-F."/>
        </authorList>
    </citation>
    <scope>NUCLEOTIDE SEQUENCE [LARGE SCALE GENOMIC DNA]</scope>
    <source>
        <strain evidence="1 2">ATCC 700373</strain>
    </source>
</reference>
<dbReference type="AlphaFoldDB" id="A0AAC9RUQ6"/>
<proteinExistence type="predicted"/>